<dbReference type="EMBL" id="JAYKXP010000007">
    <property type="protein sequence ID" value="KAK7056467.1"/>
    <property type="molecule type" value="Genomic_DNA"/>
</dbReference>
<accession>A0AAW0DXP8</accession>
<evidence type="ECO:0000256" key="2">
    <source>
        <dbReference type="SAM" id="MobiDB-lite"/>
    </source>
</evidence>
<protein>
    <recommendedName>
        <fullName evidence="3">Nephrocystin 3-like N-terminal domain-containing protein</fullName>
    </recommendedName>
</protein>
<dbReference type="SUPFAM" id="SSF52540">
    <property type="entry name" value="P-loop containing nucleoside triphosphate hydrolases"/>
    <property type="match status" value="1"/>
</dbReference>
<keyword evidence="1" id="KW-0677">Repeat</keyword>
<dbReference type="InterPro" id="IPR027417">
    <property type="entry name" value="P-loop_NTPase"/>
</dbReference>
<dbReference type="Gene3D" id="3.40.50.300">
    <property type="entry name" value="P-loop containing nucleotide triphosphate hydrolases"/>
    <property type="match status" value="1"/>
</dbReference>
<feature type="region of interest" description="Disordered" evidence="2">
    <location>
        <begin position="786"/>
        <end position="814"/>
    </location>
</feature>
<sequence>MSFAGSSYINIDGGARNEVYGNQINITHGSGRDSLMEVTAQPIAADDILKSLAALAAINATRDAEERFPPPNCHPGTRVKVLTQLGRWIEEQSAVTTRIHWVHGSAGVGKSAIAQKISEDHGRYLVATFFFSRNDSTRDKLDRFVATIAYQCCTSEALRDVVGPHIIEAIRSDPHIFLTSSENQFRKLILEPFSKVPQHIVPNLIVIDGLDECVDIPSQGRLIRIVDDAIAFPTPHPFTFLLCSRPEPHILSSINRASFGWCLERIPISYETTRDLDRLSDSDRDIQKYFTDQFRRLRDEHPALRHEESWPNENDVLTLVYRASGQFIFAVTVVKYVDTPDELPQDRLDTILNANLSAAGTPDSPYSELDLLYRQILSNCRKWEKVYPLLRLLVTPDPASIAFQGISLAHVSWHSPLILSKLLKYRTGEVETLLSGLHSVLQIPDDIGWDIHIPHASLTEFLQDKNRSGDYYVPRFSRVECCDLVATLLVNTSTSFIPLYPLYCSSSQSSFDIAFTNWKGHLKERNSLERFSVIWSRFCIEIDSPSTGLLEELDLFDPYTAAAMFMSTDRSDYEWHVHWLGTWIECVTWAKSLRGPQPLKFIKRMESFFQGFYVGFSKDIPRHIAIWRTFLLEYADVTSRSDPLLYKIFQVHLIEVIRAYFRQWWSEPALRNSLGPFFPLVLPAASKFPDDWAVAHITEGNRELMQRIYDIYNKSLLSTSRWIFNRDVIDDTTHSVNRGLIKQADLLQFKAILYQRRRLFAMLDDGSRRNSNPGLTALVIVPDIEAPEIPPPPPARQALGETPHFPEEVYNNLP</sequence>
<organism evidence="4 5">
    <name type="scientific">Paramarasmius palmivorus</name>
    <dbReference type="NCBI Taxonomy" id="297713"/>
    <lineage>
        <taxon>Eukaryota</taxon>
        <taxon>Fungi</taxon>
        <taxon>Dikarya</taxon>
        <taxon>Basidiomycota</taxon>
        <taxon>Agaricomycotina</taxon>
        <taxon>Agaricomycetes</taxon>
        <taxon>Agaricomycetidae</taxon>
        <taxon>Agaricales</taxon>
        <taxon>Marasmiineae</taxon>
        <taxon>Marasmiaceae</taxon>
        <taxon>Paramarasmius</taxon>
    </lineage>
</organism>
<evidence type="ECO:0000256" key="1">
    <source>
        <dbReference type="ARBA" id="ARBA00022737"/>
    </source>
</evidence>
<proteinExistence type="predicted"/>
<keyword evidence="5" id="KW-1185">Reference proteome</keyword>
<feature type="domain" description="Nephrocystin 3-like N-terminal" evidence="3">
    <location>
        <begin position="87"/>
        <end position="245"/>
    </location>
</feature>
<dbReference type="PANTHER" id="PTHR10039:SF14">
    <property type="entry name" value="NACHT DOMAIN-CONTAINING PROTEIN"/>
    <property type="match status" value="1"/>
</dbReference>
<evidence type="ECO:0000259" key="3">
    <source>
        <dbReference type="Pfam" id="PF24883"/>
    </source>
</evidence>
<dbReference type="Proteomes" id="UP001383192">
    <property type="component" value="Unassembled WGS sequence"/>
</dbReference>
<comment type="caution">
    <text evidence="4">The sequence shown here is derived from an EMBL/GenBank/DDBJ whole genome shotgun (WGS) entry which is preliminary data.</text>
</comment>
<reference evidence="4 5" key="1">
    <citation type="submission" date="2024-01" db="EMBL/GenBank/DDBJ databases">
        <title>A draft genome for a cacao thread blight-causing isolate of Paramarasmius palmivorus.</title>
        <authorList>
            <person name="Baruah I.K."/>
            <person name="Bukari Y."/>
            <person name="Amoako-Attah I."/>
            <person name="Meinhardt L.W."/>
            <person name="Bailey B.A."/>
            <person name="Cohen S.P."/>
        </authorList>
    </citation>
    <scope>NUCLEOTIDE SEQUENCE [LARGE SCALE GENOMIC DNA]</scope>
    <source>
        <strain evidence="4 5">GH-12</strain>
    </source>
</reference>
<evidence type="ECO:0000313" key="4">
    <source>
        <dbReference type="EMBL" id="KAK7056467.1"/>
    </source>
</evidence>
<dbReference type="AlphaFoldDB" id="A0AAW0DXP8"/>
<dbReference type="InterPro" id="IPR056884">
    <property type="entry name" value="NPHP3-like_N"/>
</dbReference>
<name>A0AAW0DXP8_9AGAR</name>
<dbReference type="Pfam" id="PF24883">
    <property type="entry name" value="NPHP3_N"/>
    <property type="match status" value="1"/>
</dbReference>
<dbReference type="PANTHER" id="PTHR10039">
    <property type="entry name" value="AMELOGENIN"/>
    <property type="match status" value="1"/>
</dbReference>
<evidence type="ECO:0000313" key="5">
    <source>
        <dbReference type="Proteomes" id="UP001383192"/>
    </source>
</evidence>
<gene>
    <name evidence="4" type="ORF">VNI00_003022</name>
</gene>